<dbReference type="GO" id="GO:0005975">
    <property type="term" value="P:carbohydrate metabolic process"/>
    <property type="evidence" value="ECO:0007669"/>
    <property type="project" value="UniProtKB-ARBA"/>
</dbReference>
<gene>
    <name evidence="9" type="ORF">D805_0143</name>
</gene>
<dbReference type="Proteomes" id="UP000011835">
    <property type="component" value="Chromosome"/>
</dbReference>
<protein>
    <submittedName>
        <fullName evidence="9">Cell surface protein fimafimbrial subunit</fullName>
    </submittedName>
</protein>
<dbReference type="InterPro" id="IPR013783">
    <property type="entry name" value="Ig-like_fold"/>
</dbReference>
<dbReference type="InterPro" id="IPR019931">
    <property type="entry name" value="LPXTG_anchor"/>
</dbReference>
<evidence type="ECO:0000256" key="6">
    <source>
        <dbReference type="SAM" id="SignalP"/>
    </source>
</evidence>
<dbReference type="HOGENOM" id="CLU_028873_2_0_11"/>
<evidence type="ECO:0000313" key="10">
    <source>
        <dbReference type="Proteomes" id="UP000011835"/>
    </source>
</evidence>
<dbReference type="NCBIfam" id="TIGR01167">
    <property type="entry name" value="LPXTG_anchor"/>
    <property type="match status" value="1"/>
</dbReference>
<evidence type="ECO:0000259" key="7">
    <source>
        <dbReference type="Pfam" id="PF00746"/>
    </source>
</evidence>
<feature type="chain" id="PRO_5004057108" evidence="6">
    <location>
        <begin position="30"/>
        <end position="520"/>
    </location>
</feature>
<reference evidence="9 10" key="1">
    <citation type="journal article" date="2013" name="Genome Announc.">
        <title>Complete Genome Sequence of the Probiotic Bifidobacterium thermophilum Strain RBL67.</title>
        <authorList>
            <person name="Jans C."/>
            <person name="Lacroix C."/>
            <person name="Follador R."/>
            <person name="Stevens M.J."/>
        </authorList>
    </citation>
    <scope>NUCLEOTIDE SEQUENCE [LARGE SCALE GENOMIC DNA]</scope>
    <source>
        <strain evidence="9 10">RBL67</strain>
    </source>
</reference>
<evidence type="ECO:0000256" key="5">
    <source>
        <dbReference type="SAM" id="Phobius"/>
    </source>
</evidence>
<evidence type="ECO:0000313" key="9">
    <source>
        <dbReference type="EMBL" id="AGH40410.1"/>
    </source>
</evidence>
<keyword evidence="2" id="KW-0964">Secreted</keyword>
<keyword evidence="3 6" id="KW-0732">Signal</keyword>
<feature type="transmembrane region" description="Helical" evidence="5">
    <location>
        <begin position="491"/>
        <end position="513"/>
    </location>
</feature>
<dbReference type="Pfam" id="PF00746">
    <property type="entry name" value="Gram_pos_anchor"/>
    <property type="match status" value="1"/>
</dbReference>
<evidence type="ECO:0000256" key="3">
    <source>
        <dbReference type="ARBA" id="ARBA00022729"/>
    </source>
</evidence>
<evidence type="ECO:0000259" key="8">
    <source>
        <dbReference type="Pfam" id="PF17802"/>
    </source>
</evidence>
<feature type="domain" description="SpaA-like prealbumin fold" evidence="8">
    <location>
        <begin position="376"/>
        <end position="456"/>
    </location>
</feature>
<dbReference type="Gene3D" id="2.60.40.740">
    <property type="match status" value="1"/>
</dbReference>
<sequence>MKMRTLFAGIVAAATMLGGMAIGASSAQADGATGTTITVNNSQSGHTYTPYKFANLTVDPNDTTKVEVTTVAQWSDAVKTAAGLDDNGNASVADKKLYASNPAAYVATFNAEQLRGFAMNLRESAKNLLATDKTVDGTATSGTDGKSASIPVSGEGWYLVTDSFTKDGKSTTGVNAIVATTINGRTGDFNVVGDAGTGQGKIQALGQFNAKNENAPQPPTKEVKLGNDDVNGKSASVGDTLSFTINVPVPANAADYDEYPFTITDTASKGLNMPSTSGEYEITDAAKKDITRLFTITPSGDAANGTTTTFTVTDPKNTPQYAGQTLVVTYNATVTEDAKKAGSVDNSATITANNVVSGIGTTKVYNYGFSLTKKGKDGSKDGSPLPGAVFQLYDESGKRSIGSQVSTDGNGKAAWSGLAAGTYTVKETHAPDGYSKQFLPSFKVTIKQNNDKTATVTIAEGDTFGLVAPESNGDITVLNVKNVSQLPLTGAAGTVMFTVVALLVAAAGVTLAVKSRQRVH</sequence>
<dbReference type="InterPro" id="IPR026466">
    <property type="entry name" value="Fim_isopep_form_D2_dom"/>
</dbReference>
<keyword evidence="10" id="KW-1185">Reference proteome</keyword>
<organism evidence="9 10">
    <name type="scientific">Bifidobacterium thermophilum RBL67</name>
    <dbReference type="NCBI Taxonomy" id="1254439"/>
    <lineage>
        <taxon>Bacteria</taxon>
        <taxon>Bacillati</taxon>
        <taxon>Actinomycetota</taxon>
        <taxon>Actinomycetes</taxon>
        <taxon>Bifidobacteriales</taxon>
        <taxon>Bifidobacteriaceae</taxon>
        <taxon>Bifidobacterium</taxon>
    </lineage>
</organism>
<dbReference type="AlphaFoldDB" id="M4RAE0"/>
<dbReference type="Gene3D" id="2.60.40.10">
    <property type="entry name" value="Immunoglobulins"/>
    <property type="match status" value="1"/>
</dbReference>
<dbReference type="NCBIfam" id="TIGR04226">
    <property type="entry name" value="RrgB_K2N_iso_D2"/>
    <property type="match status" value="1"/>
</dbReference>
<keyword evidence="4" id="KW-0572">Peptidoglycan-anchor</keyword>
<evidence type="ECO:0000256" key="1">
    <source>
        <dbReference type="ARBA" id="ARBA00022512"/>
    </source>
</evidence>
<feature type="domain" description="Gram-positive cocci surface proteins LPxTG" evidence="7">
    <location>
        <begin position="481"/>
        <end position="517"/>
    </location>
</feature>
<proteinExistence type="predicted"/>
<name>M4RAE0_9BIFI</name>
<evidence type="ECO:0000256" key="4">
    <source>
        <dbReference type="ARBA" id="ARBA00023088"/>
    </source>
</evidence>
<dbReference type="InterPro" id="IPR041033">
    <property type="entry name" value="SpaA_PFL_dom_1"/>
</dbReference>
<dbReference type="EMBL" id="CP004346">
    <property type="protein sequence ID" value="AGH40410.1"/>
    <property type="molecule type" value="Genomic_DNA"/>
</dbReference>
<feature type="signal peptide" evidence="6">
    <location>
        <begin position="1"/>
        <end position="29"/>
    </location>
</feature>
<keyword evidence="5" id="KW-0472">Membrane</keyword>
<dbReference type="Pfam" id="PF17802">
    <property type="entry name" value="SpaA"/>
    <property type="match status" value="1"/>
</dbReference>
<keyword evidence="5" id="KW-0812">Transmembrane</keyword>
<evidence type="ECO:0000256" key="2">
    <source>
        <dbReference type="ARBA" id="ARBA00022525"/>
    </source>
</evidence>
<dbReference type="PATRIC" id="fig|1254439.12.peg.139"/>
<keyword evidence="5" id="KW-1133">Transmembrane helix</keyword>
<dbReference type="SUPFAM" id="SSF49478">
    <property type="entry name" value="Cna protein B-type domain"/>
    <property type="match status" value="1"/>
</dbReference>
<accession>M4RAE0</accession>
<dbReference type="KEGG" id="btp:D805_0143"/>
<keyword evidence="1" id="KW-0134">Cell wall</keyword>